<dbReference type="InterPro" id="IPR023996">
    <property type="entry name" value="TonB-dep_OMP_SusC/RagA"/>
</dbReference>
<evidence type="ECO:0000256" key="4">
    <source>
        <dbReference type="ARBA" id="ARBA00022692"/>
    </source>
</evidence>
<accession>A0A413VU22</accession>
<sequence>MVKFNAMRPKPLQHLPEEKRTSWLRNILAIACLLLTSSSLFSQTKTVTGTVTDALNDPLIGVSVLIQGTTSGTVTDLDGNYSISVTPDNVLEFSYVGMQKQMIPVGLQTVINVVMKDDSQMLGETVVIGYGSAKKRDLTGSITNIKGEEIANKPATNPLSSLQGKIAGVQIINNGRAGDDPEIRIRGTNSINGYKPLYIVDGLFNDNINFLNPEDIESMEVLKDPSSLAIFGVRGANGVIIITTKKAKEGQTRVNINTSFGWKSVVDKIAMTNADQFKELYNEQLTNEETALFDFSNWNANTDWQDEIFQNGFITNNNISITGASEKHSFYLGVGYSHEQGNIKHEKFSKVTINASNEYKLTDFFKVGFQLNGARILPADAKQVLGAIRTTPVAPVYNTEYGLYTALPEFQKAQMNNPMVDVDLKANTTKAENYRASGSIYGEIDFLKHFTARATFSMDYASDNGRTYTPIIKVYDPTVQGNVSTLGTGKTEVSQFKQNETKVQSDYVLTYTNSFADGAHNLTATAGFTTYYNSLSRLDGARKQGVGLVIPDDPDKWFVSIGDAATATNGSTQWERTTVSMLARVIYNYKGKYLFNGSFRRDGSSAFSYTGNQWQNFYSVGAGWLMSEEEFMKDISWLDMLKLKGSWGTLGNQNLSTAYPAEPLLKNAYSAIFGKPSIIYPGYQLAYLPNPNLRWEKVEAWEVGFETNMLRNRLHLEGVFYKKNTKDLLAEVPGISGTIPGIGNLGEIRNSGVELAATWRDQIGDWGYSVSANLTTISNKVKSLVQEGYSIIAGDKSQSYTMAGYPIGYFYGYKVDGVYQSPEDIASSPTNTLATVTPGDLKFKDVNGDGKITPEDRTMIGDPTPDVTYGISLGVSYKNWDLSVEMMGQGGNQIYRTWDNYTFAQFNYMAQRLDRWHGEGTSNSQPLLNTKHSINRENSEYYVESGRFFRIRNLQLAYTFDKALIAKARMQALKVYFNVQNLKTWKHNTGYTPELGGSAIAFGVDNGSYPVPAVYTFGINLTF</sequence>
<evidence type="ECO:0000259" key="8">
    <source>
        <dbReference type="Pfam" id="PF07715"/>
    </source>
</evidence>
<dbReference type="Pfam" id="PF13715">
    <property type="entry name" value="CarbopepD_reg_2"/>
    <property type="match status" value="1"/>
</dbReference>
<dbReference type="Gene3D" id="2.170.130.10">
    <property type="entry name" value="TonB-dependent receptor, plug domain"/>
    <property type="match status" value="1"/>
</dbReference>
<comment type="caution">
    <text evidence="9">The sequence shown here is derived from an EMBL/GenBank/DDBJ whole genome shotgun (WGS) entry which is preliminary data.</text>
</comment>
<dbReference type="GO" id="GO:0009279">
    <property type="term" value="C:cell outer membrane"/>
    <property type="evidence" value="ECO:0007669"/>
    <property type="project" value="UniProtKB-SubCell"/>
</dbReference>
<evidence type="ECO:0000256" key="6">
    <source>
        <dbReference type="ARBA" id="ARBA00023237"/>
    </source>
</evidence>
<dbReference type="InterPro" id="IPR008969">
    <property type="entry name" value="CarboxyPept-like_regulatory"/>
</dbReference>
<proteinExistence type="inferred from homology"/>
<dbReference type="InterPro" id="IPR023997">
    <property type="entry name" value="TonB-dep_OMP_SusC/RagA_CS"/>
</dbReference>
<dbReference type="SUPFAM" id="SSF56935">
    <property type="entry name" value="Porins"/>
    <property type="match status" value="1"/>
</dbReference>
<comment type="subcellular location">
    <subcellularLocation>
        <location evidence="1 7">Cell outer membrane</location>
        <topology evidence="1 7">Multi-pass membrane protein</topology>
    </subcellularLocation>
</comment>
<dbReference type="NCBIfam" id="TIGR04057">
    <property type="entry name" value="SusC_RagA_signa"/>
    <property type="match status" value="1"/>
</dbReference>
<dbReference type="SUPFAM" id="SSF49464">
    <property type="entry name" value="Carboxypeptidase regulatory domain-like"/>
    <property type="match status" value="1"/>
</dbReference>
<dbReference type="AlphaFoldDB" id="A0A413VU22"/>
<dbReference type="FunFam" id="2.60.40.1120:FF:000003">
    <property type="entry name" value="Outer membrane protein Omp121"/>
    <property type="match status" value="1"/>
</dbReference>
<dbReference type="InterPro" id="IPR037066">
    <property type="entry name" value="Plug_dom_sf"/>
</dbReference>
<comment type="similarity">
    <text evidence="7">Belongs to the TonB-dependent receptor family.</text>
</comment>
<dbReference type="Pfam" id="PF07715">
    <property type="entry name" value="Plug"/>
    <property type="match status" value="1"/>
</dbReference>
<evidence type="ECO:0000313" key="10">
    <source>
        <dbReference type="Proteomes" id="UP000284379"/>
    </source>
</evidence>
<evidence type="ECO:0000256" key="1">
    <source>
        <dbReference type="ARBA" id="ARBA00004571"/>
    </source>
</evidence>
<dbReference type="PROSITE" id="PS52016">
    <property type="entry name" value="TONB_DEPENDENT_REC_3"/>
    <property type="match status" value="1"/>
</dbReference>
<keyword evidence="9" id="KW-0675">Receptor</keyword>
<dbReference type="InterPro" id="IPR036942">
    <property type="entry name" value="Beta-barrel_TonB_sf"/>
</dbReference>
<evidence type="ECO:0000256" key="3">
    <source>
        <dbReference type="ARBA" id="ARBA00022452"/>
    </source>
</evidence>
<evidence type="ECO:0000256" key="5">
    <source>
        <dbReference type="ARBA" id="ARBA00023136"/>
    </source>
</evidence>
<gene>
    <name evidence="9" type="ORF">DW888_06130</name>
</gene>
<dbReference type="FunFam" id="2.170.130.10:FF:000009">
    <property type="entry name" value="SusC/RagA family TonB-linked outer membrane protein"/>
    <property type="match status" value="1"/>
</dbReference>
<protein>
    <submittedName>
        <fullName evidence="9">TonB-dependent receptor</fullName>
    </submittedName>
</protein>
<dbReference type="Gene3D" id="2.60.40.1120">
    <property type="entry name" value="Carboxypeptidase-like, regulatory domain"/>
    <property type="match status" value="1"/>
</dbReference>
<keyword evidence="4 7" id="KW-0812">Transmembrane</keyword>
<keyword evidence="3 7" id="KW-1134">Transmembrane beta strand</keyword>
<dbReference type="InterPro" id="IPR012910">
    <property type="entry name" value="Plug_dom"/>
</dbReference>
<evidence type="ECO:0000313" key="9">
    <source>
        <dbReference type="EMBL" id="RHB37120.1"/>
    </source>
</evidence>
<dbReference type="Gene3D" id="2.40.170.20">
    <property type="entry name" value="TonB-dependent receptor, beta-barrel domain"/>
    <property type="match status" value="1"/>
</dbReference>
<feature type="domain" description="TonB-dependent receptor plug" evidence="8">
    <location>
        <begin position="134"/>
        <end position="239"/>
    </location>
</feature>
<keyword evidence="2 7" id="KW-0813">Transport</keyword>
<dbReference type="EMBL" id="QSGO01000003">
    <property type="protein sequence ID" value="RHB37120.1"/>
    <property type="molecule type" value="Genomic_DNA"/>
</dbReference>
<keyword evidence="6 7" id="KW-0998">Cell outer membrane</keyword>
<evidence type="ECO:0000256" key="7">
    <source>
        <dbReference type="PROSITE-ProRule" id="PRU01360"/>
    </source>
</evidence>
<dbReference type="InterPro" id="IPR039426">
    <property type="entry name" value="TonB-dep_rcpt-like"/>
</dbReference>
<name>A0A413VU22_9BACE</name>
<dbReference type="Proteomes" id="UP000284379">
    <property type="component" value="Unassembled WGS sequence"/>
</dbReference>
<evidence type="ECO:0000256" key="2">
    <source>
        <dbReference type="ARBA" id="ARBA00022448"/>
    </source>
</evidence>
<keyword evidence="5 7" id="KW-0472">Membrane</keyword>
<reference evidence="9 10" key="1">
    <citation type="submission" date="2018-08" db="EMBL/GenBank/DDBJ databases">
        <title>A genome reference for cultivated species of the human gut microbiota.</title>
        <authorList>
            <person name="Zou Y."/>
            <person name="Xue W."/>
            <person name="Luo G."/>
        </authorList>
    </citation>
    <scope>NUCLEOTIDE SEQUENCE [LARGE SCALE GENOMIC DNA]</scope>
    <source>
        <strain evidence="9 10">AM40-30BH</strain>
    </source>
</reference>
<organism evidence="9 10">
    <name type="scientific">Bacteroides nordii</name>
    <dbReference type="NCBI Taxonomy" id="291645"/>
    <lineage>
        <taxon>Bacteria</taxon>
        <taxon>Pseudomonadati</taxon>
        <taxon>Bacteroidota</taxon>
        <taxon>Bacteroidia</taxon>
        <taxon>Bacteroidales</taxon>
        <taxon>Bacteroidaceae</taxon>
        <taxon>Bacteroides</taxon>
    </lineage>
</organism>
<dbReference type="NCBIfam" id="TIGR04056">
    <property type="entry name" value="OMP_RagA_SusC"/>
    <property type="match status" value="1"/>
</dbReference>